<dbReference type="GO" id="GO:0005762">
    <property type="term" value="C:mitochondrial large ribosomal subunit"/>
    <property type="evidence" value="ECO:0007669"/>
    <property type="project" value="EnsemblFungi"/>
</dbReference>
<dbReference type="GO" id="GO:0003729">
    <property type="term" value="F:mRNA binding"/>
    <property type="evidence" value="ECO:0007669"/>
    <property type="project" value="TreeGrafter"/>
</dbReference>
<dbReference type="GO" id="GO:0003735">
    <property type="term" value="F:structural constituent of ribosome"/>
    <property type="evidence" value="ECO:0007669"/>
    <property type="project" value="EnsemblFungi"/>
</dbReference>
<evidence type="ECO:0000313" key="5">
    <source>
        <dbReference type="EMBL" id="ORZ28508.1"/>
    </source>
</evidence>
<evidence type="ECO:0000256" key="3">
    <source>
        <dbReference type="ARBA" id="ARBA00023274"/>
    </source>
</evidence>
<dbReference type="PROSITE" id="PS00783">
    <property type="entry name" value="RIBOSOMAL_L13"/>
    <property type="match status" value="1"/>
</dbReference>
<accession>A0A1Y2H1S2</accession>
<evidence type="ECO:0000256" key="1">
    <source>
        <dbReference type="ARBA" id="ARBA00006227"/>
    </source>
</evidence>
<dbReference type="AlphaFoldDB" id="A0A1Y2H1S2"/>
<dbReference type="OrthoDB" id="274622at2759"/>
<dbReference type="PIRSF" id="PIRSF002181">
    <property type="entry name" value="Ribosomal_L13"/>
    <property type="match status" value="1"/>
</dbReference>
<dbReference type="Proteomes" id="UP000193648">
    <property type="component" value="Unassembled WGS sequence"/>
</dbReference>
<protein>
    <submittedName>
        <fullName evidence="5">50S ribosomal protein L13</fullName>
    </submittedName>
</protein>
<dbReference type="GO" id="GO:0006412">
    <property type="term" value="P:translation"/>
    <property type="evidence" value="ECO:0007669"/>
    <property type="project" value="InterPro"/>
</dbReference>
<gene>
    <name evidence="5" type="ORF">BCR41DRAFT_345444</name>
</gene>
<dbReference type="CDD" id="cd00392">
    <property type="entry name" value="Ribosomal_L13"/>
    <property type="match status" value="1"/>
</dbReference>
<dbReference type="SUPFAM" id="SSF52161">
    <property type="entry name" value="Ribosomal protein L13"/>
    <property type="match status" value="1"/>
</dbReference>
<dbReference type="HAMAP" id="MF_01366">
    <property type="entry name" value="Ribosomal_uL13"/>
    <property type="match status" value="1"/>
</dbReference>
<dbReference type="GeneID" id="33564559"/>
<evidence type="ECO:0000256" key="4">
    <source>
        <dbReference type="RuleBase" id="RU003877"/>
    </source>
</evidence>
<dbReference type="InParanoid" id="A0A1Y2H1S2"/>
<comment type="caution">
    <text evidence="5">The sequence shown here is derived from an EMBL/GenBank/DDBJ whole genome shotgun (WGS) entry which is preliminary data.</text>
</comment>
<dbReference type="Gene3D" id="3.90.1180.10">
    <property type="entry name" value="Ribosomal protein L13"/>
    <property type="match status" value="1"/>
</dbReference>
<proteinExistence type="inferred from homology"/>
<dbReference type="STRING" id="64571.A0A1Y2H1S2"/>
<dbReference type="InterPro" id="IPR036899">
    <property type="entry name" value="Ribosomal_uL13_sf"/>
</dbReference>
<organism evidence="5 6">
    <name type="scientific">Lobosporangium transversale</name>
    <dbReference type="NCBI Taxonomy" id="64571"/>
    <lineage>
        <taxon>Eukaryota</taxon>
        <taxon>Fungi</taxon>
        <taxon>Fungi incertae sedis</taxon>
        <taxon>Mucoromycota</taxon>
        <taxon>Mortierellomycotina</taxon>
        <taxon>Mortierellomycetes</taxon>
        <taxon>Mortierellales</taxon>
        <taxon>Mortierellaceae</taxon>
        <taxon>Lobosporangium</taxon>
    </lineage>
</organism>
<dbReference type="NCBIfam" id="TIGR01066">
    <property type="entry name" value="rplM_bact"/>
    <property type="match status" value="1"/>
</dbReference>
<dbReference type="InterPro" id="IPR023563">
    <property type="entry name" value="Ribosomal_uL13_CS"/>
</dbReference>
<evidence type="ECO:0000256" key="2">
    <source>
        <dbReference type="ARBA" id="ARBA00022980"/>
    </source>
</evidence>
<keyword evidence="2 4" id="KW-0689">Ribosomal protein</keyword>
<dbReference type="EMBL" id="MCFF01000002">
    <property type="protein sequence ID" value="ORZ28508.1"/>
    <property type="molecule type" value="Genomic_DNA"/>
</dbReference>
<evidence type="ECO:0000313" key="6">
    <source>
        <dbReference type="Proteomes" id="UP000193648"/>
    </source>
</evidence>
<comment type="similarity">
    <text evidence="1 4">Belongs to the universal ribosomal protein uL13 family.</text>
</comment>
<dbReference type="InterPro" id="IPR005823">
    <property type="entry name" value="Ribosomal_uL13_bac-type"/>
</dbReference>
<keyword evidence="6" id="KW-1185">Reference proteome</keyword>
<sequence length="157" mass="17617">MSQAIGKTALAYARVWHLVDAKQRVLGRMSVGIAETLMGKHKPIYDPASDCGDYVVVINAKSVMTTGTKAKSKLYRHHSGYPGGLKEITYENLMNKDPDAVIRKAVSGMLPKNRLREPRLARLFVFEGEEHPYKDNIVKRYDELGKETRLDPSTVEA</sequence>
<dbReference type="PANTHER" id="PTHR11545:SF2">
    <property type="entry name" value="LARGE RIBOSOMAL SUBUNIT PROTEIN UL13M"/>
    <property type="match status" value="1"/>
</dbReference>
<dbReference type="PANTHER" id="PTHR11545">
    <property type="entry name" value="RIBOSOMAL PROTEIN L13"/>
    <property type="match status" value="1"/>
</dbReference>
<dbReference type="Pfam" id="PF00572">
    <property type="entry name" value="Ribosomal_L13"/>
    <property type="match status" value="1"/>
</dbReference>
<name>A0A1Y2H1S2_9FUNG</name>
<dbReference type="RefSeq" id="XP_021886193.1">
    <property type="nucleotide sequence ID" value="XM_022022715.1"/>
</dbReference>
<keyword evidence="3 4" id="KW-0687">Ribonucleoprotein</keyword>
<dbReference type="InterPro" id="IPR005822">
    <property type="entry name" value="Ribosomal_uL13"/>
</dbReference>
<reference evidence="5 6" key="1">
    <citation type="submission" date="2016-07" db="EMBL/GenBank/DDBJ databases">
        <title>Pervasive Adenine N6-methylation of Active Genes in Fungi.</title>
        <authorList>
            <consortium name="DOE Joint Genome Institute"/>
            <person name="Mondo S.J."/>
            <person name="Dannebaum R.O."/>
            <person name="Kuo R.C."/>
            <person name="Labutti K."/>
            <person name="Haridas S."/>
            <person name="Kuo A."/>
            <person name="Salamov A."/>
            <person name="Ahrendt S.R."/>
            <person name="Lipzen A."/>
            <person name="Sullivan W."/>
            <person name="Andreopoulos W.B."/>
            <person name="Clum A."/>
            <person name="Lindquist E."/>
            <person name="Daum C."/>
            <person name="Ramamoorthy G.K."/>
            <person name="Gryganskyi A."/>
            <person name="Culley D."/>
            <person name="Magnuson J.K."/>
            <person name="James T.Y."/>
            <person name="O'Malley M.A."/>
            <person name="Stajich J.E."/>
            <person name="Spatafora J.W."/>
            <person name="Visel A."/>
            <person name="Grigoriev I.V."/>
        </authorList>
    </citation>
    <scope>NUCLEOTIDE SEQUENCE [LARGE SCALE GENOMIC DNA]</scope>
    <source>
        <strain evidence="5 6">NRRL 3116</strain>
    </source>
</reference>
<dbReference type="FunCoup" id="A0A1Y2H1S2">
    <property type="interactions" value="335"/>
</dbReference>
<dbReference type="GO" id="GO:0017148">
    <property type="term" value="P:negative regulation of translation"/>
    <property type="evidence" value="ECO:0007669"/>
    <property type="project" value="TreeGrafter"/>
</dbReference>